<dbReference type="InParanoid" id="A0A1S0TIH9"/>
<protein>
    <submittedName>
        <fullName evidence="1">Uncharacterized protein</fullName>
    </submittedName>
</protein>
<dbReference type="AlphaFoldDB" id="A0A1S0TIH9"/>
<dbReference type="RefSeq" id="XP_003149815.1">
    <property type="nucleotide sequence ID" value="XM_003149767.1"/>
</dbReference>
<organism evidence="1">
    <name type="scientific">Loa loa</name>
    <name type="common">Eye worm</name>
    <name type="synonym">Filaria loa</name>
    <dbReference type="NCBI Taxonomy" id="7209"/>
    <lineage>
        <taxon>Eukaryota</taxon>
        <taxon>Metazoa</taxon>
        <taxon>Ecdysozoa</taxon>
        <taxon>Nematoda</taxon>
        <taxon>Chromadorea</taxon>
        <taxon>Rhabditida</taxon>
        <taxon>Spirurina</taxon>
        <taxon>Spiruromorpha</taxon>
        <taxon>Filarioidea</taxon>
        <taxon>Onchocercidae</taxon>
        <taxon>Loa</taxon>
    </lineage>
</organism>
<reference evidence="1" key="1">
    <citation type="submission" date="2012-04" db="EMBL/GenBank/DDBJ databases">
        <title>The Genome Sequence of Loa loa.</title>
        <authorList>
            <consortium name="The Broad Institute Genome Sequencing Platform"/>
            <consortium name="Broad Institute Genome Sequencing Center for Infectious Disease"/>
            <person name="Nutman T.B."/>
            <person name="Fink D.L."/>
            <person name="Russ C."/>
            <person name="Young S."/>
            <person name="Zeng Q."/>
            <person name="Gargeya S."/>
            <person name="Alvarado L."/>
            <person name="Berlin A."/>
            <person name="Chapman S.B."/>
            <person name="Chen Z."/>
            <person name="Freedman E."/>
            <person name="Gellesch M."/>
            <person name="Goldberg J."/>
            <person name="Griggs A."/>
            <person name="Gujja S."/>
            <person name="Heilman E.R."/>
            <person name="Heiman D."/>
            <person name="Howarth C."/>
            <person name="Mehta T."/>
            <person name="Neiman D."/>
            <person name="Pearson M."/>
            <person name="Roberts A."/>
            <person name="Saif S."/>
            <person name="Shea T."/>
            <person name="Shenoy N."/>
            <person name="Sisk P."/>
            <person name="Stolte C."/>
            <person name="Sykes S."/>
            <person name="White J."/>
            <person name="Yandava C."/>
            <person name="Haas B."/>
            <person name="Henn M.R."/>
            <person name="Nusbaum C."/>
            <person name="Birren B."/>
        </authorList>
    </citation>
    <scope>NUCLEOTIDE SEQUENCE [LARGE SCALE GENOMIC DNA]</scope>
</reference>
<gene>
    <name evidence="1" type="ORF">LOAG_14269</name>
</gene>
<proteinExistence type="predicted"/>
<dbReference type="GeneID" id="9951749"/>
<accession>A0A1S0TIH9</accession>
<sequence length="155" mass="17847">MKVKRSECNVPPGSDESFLINGSYEQNSDTTVMDEETNNDAFSGRENVELYHEMLKSVGKMRSLINEMKRISGANAEYHIKDRQGEQKRFQRICSHEHVLENIYDSEVAIQNLKPIAIFFKPQQIAACRLSQLLGRRRLNVVLVVHDYADEQGIF</sequence>
<dbReference type="EMBL" id="JH712740">
    <property type="protein sequence ID" value="EFO14254.1"/>
    <property type="molecule type" value="Genomic_DNA"/>
</dbReference>
<evidence type="ECO:0000313" key="1">
    <source>
        <dbReference type="EMBL" id="EFO14254.1"/>
    </source>
</evidence>
<name>A0A1S0TIH9_LOALO</name>
<dbReference type="CTD" id="9951749"/>
<dbReference type="KEGG" id="loa:LOAG_14269"/>